<reference evidence="3 4" key="1">
    <citation type="submission" date="2022-11" db="EMBL/GenBank/DDBJ databases">
        <title>Minimal conservation of predation-associated metabolite biosynthetic gene clusters underscores biosynthetic potential of Myxococcota including descriptions for ten novel species: Archangium lansinium sp. nov., Myxococcus landrumus sp. nov., Nannocystis bai.</title>
        <authorList>
            <person name="Ahearne A."/>
            <person name="Stevens C."/>
            <person name="Dowd S."/>
        </authorList>
    </citation>
    <scope>NUCLEOTIDE SEQUENCE [LARGE SCALE GENOMIC DNA]</scope>
    <source>
        <strain evidence="3 4">NCELM</strain>
    </source>
</reference>
<keyword evidence="4" id="KW-1185">Reference proteome</keyword>
<keyword evidence="2" id="KW-0812">Transmembrane</keyword>
<evidence type="ECO:0000313" key="3">
    <source>
        <dbReference type="EMBL" id="MDC0668109.1"/>
    </source>
</evidence>
<evidence type="ECO:0000256" key="2">
    <source>
        <dbReference type="SAM" id="Phobius"/>
    </source>
</evidence>
<keyword evidence="2" id="KW-1133">Transmembrane helix</keyword>
<evidence type="ECO:0000256" key="1">
    <source>
        <dbReference type="SAM" id="MobiDB-lite"/>
    </source>
</evidence>
<name>A0ABT5B1X3_9BACT</name>
<feature type="transmembrane region" description="Helical" evidence="2">
    <location>
        <begin position="198"/>
        <end position="221"/>
    </location>
</feature>
<comment type="caution">
    <text evidence="3">The sequence shown here is derived from an EMBL/GenBank/DDBJ whole genome shotgun (WGS) entry which is preliminary data.</text>
</comment>
<feature type="region of interest" description="Disordered" evidence="1">
    <location>
        <begin position="126"/>
        <end position="195"/>
    </location>
</feature>
<dbReference type="Proteomes" id="UP001217838">
    <property type="component" value="Unassembled WGS sequence"/>
</dbReference>
<accession>A0ABT5B1X3</accession>
<evidence type="ECO:0000313" key="4">
    <source>
        <dbReference type="Proteomes" id="UP001217838"/>
    </source>
</evidence>
<feature type="compositionally biased region" description="Pro residues" evidence="1">
    <location>
        <begin position="129"/>
        <end position="143"/>
    </location>
</feature>
<protein>
    <submittedName>
        <fullName evidence="3">Uncharacterized protein</fullName>
    </submittedName>
</protein>
<feature type="transmembrane region" description="Helical" evidence="2">
    <location>
        <begin position="259"/>
        <end position="279"/>
    </location>
</feature>
<keyword evidence="2" id="KW-0472">Membrane</keyword>
<sequence length="306" mass="31874">MSLPRAANAAPARLTAAEVRAAEGNQAFGEGVALVEKGDKEAASQRYRAAAEAYAAALAALKRGAADDSLRRTRYAARIARAYAAAREAFVSPALRQSASEWCARWAAEPGASDEAFAALRIECTHWPMPEPPPPPAPAPPEPESSAPEPSQSEPKPTGETIIVAGPVDDEETTGAAGPVDPPKPTVPRRATHPGRGLAIGGGVALGLGVSSLVVALAGAVRQGELQRGYLRDQCETVNPPHCGEIYERAMMFRRLSTAMVAVGSVLTLVGATLVAVAVRKRRNDNVALAPSLRPDLLGLAVSGRF</sequence>
<organism evidence="3 4">
    <name type="scientific">Nannocystis radixulma</name>
    <dbReference type="NCBI Taxonomy" id="2995305"/>
    <lineage>
        <taxon>Bacteria</taxon>
        <taxon>Pseudomonadati</taxon>
        <taxon>Myxococcota</taxon>
        <taxon>Polyangia</taxon>
        <taxon>Nannocystales</taxon>
        <taxon>Nannocystaceae</taxon>
        <taxon>Nannocystis</taxon>
    </lineage>
</organism>
<dbReference type="EMBL" id="JAQNDN010000003">
    <property type="protein sequence ID" value="MDC0668109.1"/>
    <property type="molecule type" value="Genomic_DNA"/>
</dbReference>
<gene>
    <name evidence="3" type="ORF">POL58_10190</name>
</gene>
<feature type="compositionally biased region" description="Low complexity" evidence="1">
    <location>
        <begin position="144"/>
        <end position="156"/>
    </location>
</feature>
<proteinExistence type="predicted"/>